<protein>
    <recommendedName>
        <fullName evidence="2">Dynamin N-terminal domain-containing protein</fullName>
    </recommendedName>
</protein>
<feature type="compositionally biased region" description="Basic and acidic residues" evidence="1">
    <location>
        <begin position="26"/>
        <end position="36"/>
    </location>
</feature>
<feature type="region of interest" description="Disordered" evidence="1">
    <location>
        <begin position="177"/>
        <end position="199"/>
    </location>
</feature>
<feature type="compositionally biased region" description="Polar residues" evidence="1">
    <location>
        <begin position="1"/>
        <end position="11"/>
    </location>
</feature>
<evidence type="ECO:0000256" key="1">
    <source>
        <dbReference type="SAM" id="MobiDB-lite"/>
    </source>
</evidence>
<comment type="caution">
    <text evidence="3">The sequence shown here is derived from an EMBL/GenBank/DDBJ whole genome shotgun (WGS) entry which is preliminary data.</text>
</comment>
<dbReference type="InterPro" id="IPR053082">
    <property type="entry name" value="Nuclear_GTPase_SLIP-GC"/>
</dbReference>
<dbReference type="SUPFAM" id="SSF52540">
    <property type="entry name" value="P-loop containing nucleoside triphosphate hydrolases"/>
    <property type="match status" value="1"/>
</dbReference>
<gene>
    <name evidence="3" type="ORF">AGOR_G00102630</name>
</gene>
<dbReference type="OrthoDB" id="3598281at2759"/>
<dbReference type="PANTHER" id="PTHR47308:SF1">
    <property type="entry name" value="NUCLEAR GTPASE SLIP-GC"/>
    <property type="match status" value="1"/>
</dbReference>
<sequence length="800" mass="90648">MADSGPSNENAGPTPMAESGPSHENAGLEKGKRQNPENEDNSPRKKVKKKKSASSELKTCEEQLKQAKQTASQVYNKLTEASCQNKSFIEKVAELLDFNPNNKIYIGLFGRTGTGKSSLINALVKENHLLPSGSLHACTSVFVHVQSDATSNKYKVEIEFLSESEWDSDLRNLLDILSDTKDPKDTNENQGDSEDDNMERMAREKITAIYGKDALNKTHNELIGTNRFPEIAEKFRKPQSFKTAKELADAIDPYIRSGDDEGQKFWPVVKQVTITLPKTSDLPQGVVLVDIPGAGDANKQRDEMWKECLSMCSSVWIVEETNRVLSQKIPKEIIHNTLRTVGGGGECHNITFVCTQTDTMKKLEMKSLIKIHKLTDEKLGISASKGSPEYDRQLKRGCIKFQNKRVKDSISKLFEDKAKKLLTGDADDSDGLFDVYTVSSEEFWENAEPGNPTLDINETELPSLEEHIKELYISHYVKEVKEYVSDVSGVILLLLFSKDVNPPKVQEFLDKELNRLKKKLRADNGICTNLNKSLSTDIKTFENKLTEGMKMAEKDGLNIATSKVLQPSWKKGGHYQTLRAMCKHDGYFRSGKGELFDLNYALSLPMYKKIEEKDTFLNTFSVAGSKHLRTSIKGEFASFQENFITDTLLEAFKNEQKKYLRLVYIRTQQRKLLKDLEKEMLQRKKQIYNSLSDSIRDTMKPTYQECSGIRGPNTLRSIQEKLKTKVESSKQHMFQLAKDDMLQQLRDLQEYLVTEIEKKMNTTLGVALNGKSADLTDLADLSEELETMKKLCVDLHLRVF</sequence>
<feature type="compositionally biased region" description="Basic and acidic residues" evidence="1">
    <location>
        <begin position="177"/>
        <end position="187"/>
    </location>
</feature>
<dbReference type="AlphaFoldDB" id="A0A8T3DCY1"/>
<evidence type="ECO:0000313" key="3">
    <source>
        <dbReference type="EMBL" id="KAI1895083.1"/>
    </source>
</evidence>
<reference evidence="3" key="1">
    <citation type="submission" date="2021-01" db="EMBL/GenBank/DDBJ databases">
        <authorList>
            <person name="Zahm M."/>
            <person name="Roques C."/>
            <person name="Cabau C."/>
            <person name="Klopp C."/>
            <person name="Donnadieu C."/>
            <person name="Jouanno E."/>
            <person name="Lampietro C."/>
            <person name="Louis A."/>
            <person name="Herpin A."/>
            <person name="Echchiki A."/>
            <person name="Berthelot C."/>
            <person name="Parey E."/>
            <person name="Roest-Crollius H."/>
            <person name="Braasch I."/>
            <person name="Postlethwait J."/>
            <person name="Bobe J."/>
            <person name="Montfort J."/>
            <person name="Bouchez O."/>
            <person name="Begum T."/>
            <person name="Mejri S."/>
            <person name="Adams A."/>
            <person name="Chen W.-J."/>
            <person name="Guiguen Y."/>
        </authorList>
    </citation>
    <scope>NUCLEOTIDE SEQUENCE</scope>
    <source>
        <tissue evidence="3">Blood</tissue>
    </source>
</reference>
<feature type="region of interest" description="Disordered" evidence="1">
    <location>
        <begin position="1"/>
        <end position="56"/>
    </location>
</feature>
<dbReference type="Gene3D" id="3.40.50.300">
    <property type="entry name" value="P-loop containing nucleotide triphosphate hydrolases"/>
    <property type="match status" value="1"/>
</dbReference>
<evidence type="ECO:0000313" key="4">
    <source>
        <dbReference type="Proteomes" id="UP000829720"/>
    </source>
</evidence>
<proteinExistence type="predicted"/>
<keyword evidence="4" id="KW-1185">Reference proteome</keyword>
<dbReference type="PANTHER" id="PTHR47308">
    <property type="entry name" value="NUCLEAR GTPASE SLIP-GC"/>
    <property type="match status" value="1"/>
</dbReference>
<dbReference type="InterPro" id="IPR045063">
    <property type="entry name" value="Dynamin_N"/>
</dbReference>
<dbReference type="Pfam" id="PF00350">
    <property type="entry name" value="Dynamin_N"/>
    <property type="match status" value="1"/>
</dbReference>
<dbReference type="EMBL" id="JAERUA010000009">
    <property type="protein sequence ID" value="KAI1895083.1"/>
    <property type="molecule type" value="Genomic_DNA"/>
</dbReference>
<name>A0A8T3DCY1_9TELE</name>
<dbReference type="InterPro" id="IPR027417">
    <property type="entry name" value="P-loop_NTPase"/>
</dbReference>
<organism evidence="3 4">
    <name type="scientific">Albula goreensis</name>
    <dbReference type="NCBI Taxonomy" id="1534307"/>
    <lineage>
        <taxon>Eukaryota</taxon>
        <taxon>Metazoa</taxon>
        <taxon>Chordata</taxon>
        <taxon>Craniata</taxon>
        <taxon>Vertebrata</taxon>
        <taxon>Euteleostomi</taxon>
        <taxon>Actinopterygii</taxon>
        <taxon>Neopterygii</taxon>
        <taxon>Teleostei</taxon>
        <taxon>Albuliformes</taxon>
        <taxon>Albulidae</taxon>
        <taxon>Albula</taxon>
    </lineage>
</organism>
<evidence type="ECO:0000259" key="2">
    <source>
        <dbReference type="Pfam" id="PF00350"/>
    </source>
</evidence>
<feature type="domain" description="Dynamin N-terminal" evidence="2">
    <location>
        <begin position="106"/>
        <end position="331"/>
    </location>
</feature>
<accession>A0A8T3DCY1</accession>
<dbReference type="GO" id="GO:0003924">
    <property type="term" value="F:GTPase activity"/>
    <property type="evidence" value="ECO:0007669"/>
    <property type="project" value="TreeGrafter"/>
</dbReference>
<dbReference type="Proteomes" id="UP000829720">
    <property type="component" value="Unassembled WGS sequence"/>
</dbReference>